<dbReference type="SUPFAM" id="SSF48452">
    <property type="entry name" value="TPR-like"/>
    <property type="match status" value="1"/>
</dbReference>
<feature type="compositionally biased region" description="Acidic residues" evidence="1">
    <location>
        <begin position="205"/>
        <end position="218"/>
    </location>
</feature>
<evidence type="ECO:0008006" key="4">
    <source>
        <dbReference type="Google" id="ProtNLM"/>
    </source>
</evidence>
<gene>
    <name evidence="2" type="ORF">LTR25_010191</name>
</gene>
<dbReference type="Proteomes" id="UP001345827">
    <property type="component" value="Unassembled WGS sequence"/>
</dbReference>
<dbReference type="InterPro" id="IPR052769">
    <property type="entry name" value="TPR_domain_protein"/>
</dbReference>
<dbReference type="EMBL" id="JAXLQG010000025">
    <property type="protein sequence ID" value="KAK5528578.1"/>
    <property type="molecule type" value="Genomic_DNA"/>
</dbReference>
<evidence type="ECO:0000313" key="2">
    <source>
        <dbReference type="EMBL" id="KAK5528578.1"/>
    </source>
</evidence>
<feature type="compositionally biased region" description="Low complexity" evidence="1">
    <location>
        <begin position="42"/>
        <end position="56"/>
    </location>
</feature>
<feature type="compositionally biased region" description="Basic residues" evidence="1">
    <location>
        <begin position="145"/>
        <end position="159"/>
    </location>
</feature>
<organism evidence="2 3">
    <name type="scientific">Vermiconidia calcicola</name>
    <dbReference type="NCBI Taxonomy" id="1690605"/>
    <lineage>
        <taxon>Eukaryota</taxon>
        <taxon>Fungi</taxon>
        <taxon>Dikarya</taxon>
        <taxon>Ascomycota</taxon>
        <taxon>Pezizomycotina</taxon>
        <taxon>Dothideomycetes</taxon>
        <taxon>Dothideomycetidae</taxon>
        <taxon>Mycosphaerellales</taxon>
        <taxon>Extremaceae</taxon>
        <taxon>Vermiconidia</taxon>
    </lineage>
</organism>
<feature type="compositionally biased region" description="Basic and acidic residues" evidence="1">
    <location>
        <begin position="160"/>
        <end position="172"/>
    </location>
</feature>
<dbReference type="PANTHER" id="PTHR46014:SF1">
    <property type="entry name" value="TETRATRICOPEPTIDE REPEAT PROTEIN 1"/>
    <property type="match status" value="1"/>
</dbReference>
<comment type="caution">
    <text evidence="2">The sequence shown here is derived from an EMBL/GenBank/DDBJ whole genome shotgun (WGS) entry which is preliminary data.</text>
</comment>
<keyword evidence="3" id="KW-1185">Reference proteome</keyword>
<dbReference type="InterPro" id="IPR019734">
    <property type="entry name" value="TPR_rpt"/>
</dbReference>
<dbReference type="SMART" id="SM00028">
    <property type="entry name" value="TPR"/>
    <property type="match status" value="2"/>
</dbReference>
<feature type="compositionally biased region" description="Low complexity" evidence="1">
    <location>
        <begin position="191"/>
        <end position="200"/>
    </location>
</feature>
<accession>A0AAV9PWS2</accession>
<feature type="compositionally biased region" description="Polar residues" evidence="1">
    <location>
        <begin position="175"/>
        <end position="185"/>
    </location>
</feature>
<reference evidence="2 3" key="1">
    <citation type="submission" date="2023-06" db="EMBL/GenBank/DDBJ databases">
        <title>Black Yeasts Isolated from many extreme environments.</title>
        <authorList>
            <person name="Coleine C."/>
            <person name="Stajich J.E."/>
            <person name="Selbmann L."/>
        </authorList>
    </citation>
    <scope>NUCLEOTIDE SEQUENCE [LARGE SCALE GENOMIC DNA]</scope>
    <source>
        <strain evidence="2 3">CCFEE 5887</strain>
    </source>
</reference>
<dbReference type="AlphaFoldDB" id="A0AAV9PWS2"/>
<dbReference type="InterPro" id="IPR011990">
    <property type="entry name" value="TPR-like_helical_dom_sf"/>
</dbReference>
<proteinExistence type="predicted"/>
<name>A0AAV9PWS2_9PEZI</name>
<dbReference type="Gene3D" id="1.25.40.10">
    <property type="entry name" value="Tetratricopeptide repeat domain"/>
    <property type="match status" value="1"/>
</dbReference>
<sequence length="364" mass="39761">MSFKSTGPKTRPERVKPAPAQPTDTTPLPPSWSQHSSRRRSSSSSSSIASFHSARFPPDEESRMLASSHDLKSQANTQFSKQDYTSAISTYDRALAELPSYLDYEMAVLQSNIAACHLKLEQWKEAIDSCEKGLEGLEREMPTKPKQKAQARTKKTKKTKNSDKDKPKDKDATNSTQRPSRGRLNSDTESDSSSSSPVTSPEKDAQEDEDDKVVELPPDADDAASTLAALQLSDARKSDIHRIRTKLLLRRGRARSCLDPQTWSNLSAALEDYKTLQQTPEYFNALPPSDQKTVRQALVSLPPKVSAAKDREVADMMGKLKNLGNGILKPFGLSTENFKVVQGEGGGYSLSFDGGGGGAGGKKA</sequence>
<feature type="region of interest" description="Disordered" evidence="1">
    <location>
        <begin position="1"/>
        <end position="83"/>
    </location>
</feature>
<evidence type="ECO:0000313" key="3">
    <source>
        <dbReference type="Proteomes" id="UP001345827"/>
    </source>
</evidence>
<feature type="region of interest" description="Disordered" evidence="1">
    <location>
        <begin position="136"/>
        <end position="218"/>
    </location>
</feature>
<protein>
    <recommendedName>
        <fullName evidence="4">Tetratricopeptide repeat protein 1</fullName>
    </recommendedName>
</protein>
<evidence type="ECO:0000256" key="1">
    <source>
        <dbReference type="SAM" id="MobiDB-lite"/>
    </source>
</evidence>
<feature type="compositionally biased region" description="Polar residues" evidence="1">
    <location>
        <begin position="73"/>
        <end position="83"/>
    </location>
</feature>
<dbReference type="PANTHER" id="PTHR46014">
    <property type="entry name" value="TETRATRICOPEPTIDE REPEAT PROTEIN 1"/>
    <property type="match status" value="1"/>
</dbReference>